<evidence type="ECO:0000256" key="1">
    <source>
        <dbReference type="SAM" id="Coils"/>
    </source>
</evidence>
<dbReference type="KEGG" id="tet:TTHERM_00375110"/>
<gene>
    <name evidence="3" type="ORF">TTHERM_00375110</name>
</gene>
<reference evidence="4" key="1">
    <citation type="journal article" date="2006" name="PLoS Biol.">
        <title>Macronuclear genome sequence of the ciliate Tetrahymena thermophila, a model eukaryote.</title>
        <authorList>
            <person name="Eisen J.A."/>
            <person name="Coyne R.S."/>
            <person name="Wu M."/>
            <person name="Wu D."/>
            <person name="Thiagarajan M."/>
            <person name="Wortman J.R."/>
            <person name="Badger J.H."/>
            <person name="Ren Q."/>
            <person name="Amedeo P."/>
            <person name="Jones K.M."/>
            <person name="Tallon L.J."/>
            <person name="Delcher A.L."/>
            <person name="Salzberg S.L."/>
            <person name="Silva J.C."/>
            <person name="Haas B.J."/>
            <person name="Majoros W.H."/>
            <person name="Farzad M."/>
            <person name="Carlton J.M."/>
            <person name="Smith R.K. Jr."/>
            <person name="Garg J."/>
            <person name="Pearlman R.E."/>
            <person name="Karrer K.M."/>
            <person name="Sun L."/>
            <person name="Manning G."/>
            <person name="Elde N.C."/>
            <person name="Turkewitz A.P."/>
            <person name="Asai D.J."/>
            <person name="Wilkes D.E."/>
            <person name="Wang Y."/>
            <person name="Cai H."/>
            <person name="Collins K."/>
            <person name="Stewart B.A."/>
            <person name="Lee S.R."/>
            <person name="Wilamowska K."/>
            <person name="Weinberg Z."/>
            <person name="Ruzzo W.L."/>
            <person name="Wloga D."/>
            <person name="Gaertig J."/>
            <person name="Frankel J."/>
            <person name="Tsao C.-C."/>
            <person name="Gorovsky M.A."/>
            <person name="Keeling P.J."/>
            <person name="Waller R.F."/>
            <person name="Patron N.J."/>
            <person name="Cherry J.M."/>
            <person name="Stover N.A."/>
            <person name="Krieger C.J."/>
            <person name="del Toro C."/>
            <person name="Ryder H.F."/>
            <person name="Williamson S.C."/>
            <person name="Barbeau R.A."/>
            <person name="Hamilton E.P."/>
            <person name="Orias E."/>
        </authorList>
    </citation>
    <scope>NUCLEOTIDE SEQUENCE [LARGE SCALE GENOMIC DNA]</scope>
    <source>
        <strain evidence="4">SB210</strain>
    </source>
</reference>
<evidence type="ECO:0000313" key="3">
    <source>
        <dbReference type="EMBL" id="EAR89394.2"/>
    </source>
</evidence>
<organism evidence="3 4">
    <name type="scientific">Tetrahymena thermophila (strain SB210)</name>
    <dbReference type="NCBI Taxonomy" id="312017"/>
    <lineage>
        <taxon>Eukaryota</taxon>
        <taxon>Sar</taxon>
        <taxon>Alveolata</taxon>
        <taxon>Ciliophora</taxon>
        <taxon>Intramacronucleata</taxon>
        <taxon>Oligohymenophorea</taxon>
        <taxon>Hymenostomatida</taxon>
        <taxon>Tetrahymenina</taxon>
        <taxon>Tetrahymenidae</taxon>
        <taxon>Tetrahymena</taxon>
    </lineage>
</organism>
<dbReference type="RefSeq" id="XP_001009639.2">
    <property type="nucleotide sequence ID" value="XM_001009639.2"/>
</dbReference>
<evidence type="ECO:0000313" key="4">
    <source>
        <dbReference type="Proteomes" id="UP000009168"/>
    </source>
</evidence>
<dbReference type="EMBL" id="GG662821">
    <property type="protein sequence ID" value="EAR89394.2"/>
    <property type="molecule type" value="Genomic_DNA"/>
</dbReference>
<dbReference type="GeneID" id="7838500"/>
<sequence>MRNSYSIKEVDKLLRNQNKSLQDVEKIQQFLYSLPYFQNLFNEIHKSLIPKLIRKFQFSQCEAGGAIIESGSRIKDFFIILEGTCLEMNKQKHQEADEQSSVAEDLEKTPYLKILKQSEERKKSLLFQQTPIHQNTTKSQTSRFREESQLLKIESMDESEQTVTAQTPLPQKSQFFQNSSQVRSDIMEDYFVQQYKRKYEKKGYNILNTLKEGDFFGGITKKGAEQTFSDILCCTKVEYVCLCFEDYWSILSMYQLRMCEQKIAFLRSYRFLQIYSDHYLNKRLNMFEEVSFNRNQVLFEENELSSYIYFFYEGEFVMNKNIDFKKYLDCMLNNNSNSNNQNLFAKNTQIQQLQRSNQNSEQTTSESDENHNQNICCSGQFKKNVIISYLNPGSYIGLSELLTDSKYTYTVSCFSTHAKVYRLYKENFEKFFKCEANIEIMAQDCLGKEKIYEEILQKHANMMIGEYSKMGENQTEKEMINIFEISKKKNNNNSNVLIPHQHSKSDVPKFKKDVSVIDQRIEEKLNSQSGKISRKDIQKEKSQNLQDTILNSINNDPYFRRKLLNNLSSLGFKINHDNCNIYNHLKLQTNYATSRTSSLSNLQECISKTKQETLAQNQPYQGKLEQIPEVLASNMSIQDNNKTSNANSNINANQQSFRVAQKQNNTLNCQSLQELQRKRLSFILGCQDKKQFQQKSSTTLQRQTSIDQEDGKVKFENSPSIEDLKCFENNITYRKENQTEPNSPQAQYDQPNFNSKTSIVFSNNDQEFLTATSPYELSNPQQNNQQGFQNNLRMKSLSPQRKLKISENIGSQQSSCQQTKYLSPQTNSNPNFIIKKDQLISRKAKLESVLSAQNSKKQYLVSPKKDEEYISPIVSPFQTFRQKLYNNFCNSNNINFSEAESPIKFQQSNTNTSHNNSLQLKLLNQKPQQNSQLHTQGLNKLNQVCQPQSSSPSEASKIQLKQTLLNVNPQQQQSQTSLAQCSISFSNQNKRQNSVSNFQFNLQGGNTNNKDYKNYLEQIQQQQQNNNNNSNINNNLNNKNQNLNIHLRAKSQKSFRDKLHILVDKHIQDNLNHRKSYIFNNHNTSTNKVSIQTEYHSQQLKPAQITQTSKININNIPTESISSVRFEHVLDYGSQANNHSNSQLSKNVEQKSPKVLNIAKKKQKSLLHFNYPSQTHIMEDNTIVSNQVNTTLQSPIVNKQAAKMLHKRCSIPLMSPTSTKITQLSTAHSPSFSSFQTVINKHHSRMASDQSCSYINQNIAKNQYI</sequence>
<dbReference type="InterPro" id="IPR000595">
    <property type="entry name" value="cNMP-bd_dom"/>
</dbReference>
<keyword evidence="1" id="KW-0175">Coiled coil</keyword>
<dbReference type="PANTHER" id="PTHR23011">
    <property type="entry name" value="CYCLIC NUCLEOTIDE-BINDING DOMAIN CONTAINING PROTEIN"/>
    <property type="match status" value="1"/>
</dbReference>
<feature type="domain" description="Cyclic nucleotide-binding" evidence="2">
    <location>
        <begin position="40"/>
        <end position="84"/>
    </location>
</feature>
<dbReference type="Gene3D" id="2.60.120.10">
    <property type="entry name" value="Jelly Rolls"/>
    <property type="match status" value="2"/>
</dbReference>
<name>I7MDM2_TETTS</name>
<accession>I7MDM2</accession>
<keyword evidence="4" id="KW-1185">Reference proteome</keyword>
<dbReference type="InterPro" id="IPR018490">
    <property type="entry name" value="cNMP-bd_dom_sf"/>
</dbReference>
<proteinExistence type="predicted"/>
<dbReference type="PROSITE" id="PS50042">
    <property type="entry name" value="CNMP_BINDING_3"/>
    <property type="match status" value="1"/>
</dbReference>
<dbReference type="InParanoid" id="I7MDM2"/>
<dbReference type="AlphaFoldDB" id="I7MDM2"/>
<evidence type="ECO:0000259" key="2">
    <source>
        <dbReference type="PROSITE" id="PS50042"/>
    </source>
</evidence>
<feature type="coiled-coil region" evidence="1">
    <location>
        <begin position="1019"/>
        <end position="1053"/>
    </location>
</feature>
<dbReference type="InterPro" id="IPR014710">
    <property type="entry name" value="RmlC-like_jellyroll"/>
</dbReference>
<dbReference type="Proteomes" id="UP000009168">
    <property type="component" value="Unassembled WGS sequence"/>
</dbReference>
<dbReference type="SUPFAM" id="SSF51206">
    <property type="entry name" value="cAMP-binding domain-like"/>
    <property type="match status" value="2"/>
</dbReference>
<dbReference type="PANTHER" id="PTHR23011:SF28">
    <property type="entry name" value="CYCLIC NUCLEOTIDE-BINDING DOMAIN CONTAINING PROTEIN"/>
    <property type="match status" value="1"/>
</dbReference>
<protein>
    <submittedName>
        <fullName evidence="3">Cyclic nucleotide-binding domain protein</fullName>
    </submittedName>
</protein>